<evidence type="ECO:0000313" key="4">
    <source>
        <dbReference type="EMBL" id="ACV29728.1"/>
    </source>
</evidence>
<dbReference type="STRING" id="525919.Apre_1708"/>
<evidence type="ECO:0000259" key="3">
    <source>
        <dbReference type="PROSITE" id="PS50983"/>
    </source>
</evidence>
<dbReference type="PANTHER" id="PTHR30535:SF34">
    <property type="entry name" value="MOLYBDATE-BINDING PROTEIN MOLA"/>
    <property type="match status" value="1"/>
</dbReference>
<dbReference type="OrthoDB" id="9787830at2"/>
<dbReference type="PROSITE" id="PS51257">
    <property type="entry name" value="PROKAR_LIPOPROTEIN"/>
    <property type="match status" value="1"/>
</dbReference>
<gene>
    <name evidence="4" type="ordered locus">Apre_1708</name>
</gene>
<keyword evidence="5" id="KW-1185">Reference proteome</keyword>
<dbReference type="Gene3D" id="3.40.50.1980">
    <property type="entry name" value="Nitrogenase molybdenum iron protein domain"/>
    <property type="match status" value="2"/>
</dbReference>
<proteinExistence type="inferred from homology"/>
<feature type="signal peptide" evidence="2">
    <location>
        <begin position="1"/>
        <end position="26"/>
    </location>
</feature>
<dbReference type="AlphaFoldDB" id="C7REW5"/>
<dbReference type="PANTHER" id="PTHR30535">
    <property type="entry name" value="VITAMIN B12-BINDING PROTEIN"/>
    <property type="match status" value="1"/>
</dbReference>
<evidence type="ECO:0000256" key="1">
    <source>
        <dbReference type="ARBA" id="ARBA00008814"/>
    </source>
</evidence>
<feature type="chain" id="PRO_5002983693" evidence="2">
    <location>
        <begin position="27"/>
        <end position="392"/>
    </location>
</feature>
<dbReference type="InterPro" id="IPR050902">
    <property type="entry name" value="ABC_Transporter_SBP"/>
</dbReference>
<keyword evidence="2" id="KW-0732">Signal</keyword>
<protein>
    <submittedName>
        <fullName evidence="4">Periplasmic binding protein</fullName>
    </submittedName>
</protein>
<dbReference type="KEGG" id="apr:Apre_1708"/>
<sequence>MKIKLRNIGLLIVFLLVLASCGGNKAAEEKVETKVENRKSTEDKSEAKLVIEDVLGRKVELDKPMDKVIIQGSGSGGPFMTMMYLDKENFYKKIAAMDDGIRRDRNDLYQRLVDKIPELDDVKRVSNFADNDFSLEELLSIDADGIIAPVSYKAQLDVIEDKIGLPIIYVDYHNQDFDDHLKSTEIIAKATGLDKNLDKLNGFYKEKIDSMKERLKDVSDKPRVYLEHGYEGEHAYGNSYGNEMMWGKIINDAGGYNLTGDVLGEKEATPVSEEFVLSQDPDMIFVTGAEWVEKPESMKMGFGISPEDVSKKIDKYKIRNGWKDLTAMKEKNVYVIGQNLARDMCDFYAYETLAKTFHPELFEDVDPEADMKDFYENFMPIEYQGTWFSKYE</sequence>
<dbReference type="Proteomes" id="UP000002294">
    <property type="component" value="Chromosome"/>
</dbReference>
<evidence type="ECO:0000313" key="5">
    <source>
        <dbReference type="Proteomes" id="UP000002294"/>
    </source>
</evidence>
<dbReference type="RefSeq" id="WP_015778624.1">
    <property type="nucleotide sequence ID" value="NC_013171.1"/>
</dbReference>
<dbReference type="SUPFAM" id="SSF53807">
    <property type="entry name" value="Helical backbone' metal receptor"/>
    <property type="match status" value="1"/>
</dbReference>
<name>C7REW5_ANAPD</name>
<dbReference type="HOGENOM" id="CLU_038034_5_1_9"/>
<organism evidence="4 5">
    <name type="scientific">Anaerococcus prevotii (strain ATCC 9321 / DSM 20548 / JCM 6508 / NCTC 11806 / PC1)</name>
    <name type="common">Peptostreptococcus prevotii</name>
    <name type="synonym">Peptococcus prevotii</name>
    <dbReference type="NCBI Taxonomy" id="525919"/>
    <lineage>
        <taxon>Bacteria</taxon>
        <taxon>Bacillati</taxon>
        <taxon>Bacillota</taxon>
        <taxon>Tissierellia</taxon>
        <taxon>Tissierellales</taxon>
        <taxon>Peptoniphilaceae</taxon>
        <taxon>Anaerococcus</taxon>
    </lineage>
</organism>
<reference evidence="4 5" key="1">
    <citation type="journal article" date="2009" name="Stand. Genomic Sci.">
        <title>Complete genome sequence of Anaerococcus prevotii type strain (PC1).</title>
        <authorList>
            <person name="Labutti K."/>
            <person name="Pukall R."/>
            <person name="Steenblock K."/>
            <person name="Glavina Del Rio T."/>
            <person name="Tice H."/>
            <person name="Copeland A."/>
            <person name="Cheng J.F."/>
            <person name="Lucas S."/>
            <person name="Chen F."/>
            <person name="Nolan M."/>
            <person name="Bruce D."/>
            <person name="Goodwin L."/>
            <person name="Pitluck S."/>
            <person name="Ivanova N."/>
            <person name="Mavromatis K."/>
            <person name="Ovchinnikova G."/>
            <person name="Pati A."/>
            <person name="Chen A."/>
            <person name="Palaniappan K."/>
            <person name="Land M."/>
            <person name="Hauser L."/>
            <person name="Chang Y.J."/>
            <person name="Jeffries C.D."/>
            <person name="Chain P."/>
            <person name="Saunders E."/>
            <person name="Brettin T."/>
            <person name="Detter J.C."/>
            <person name="Han C."/>
            <person name="Goker M."/>
            <person name="Bristow J."/>
            <person name="Eisen J.A."/>
            <person name="Markowitz V."/>
            <person name="Hugenholtz P."/>
            <person name="Kyrpides N.C."/>
            <person name="Klenk H.P."/>
            <person name="Lapidus A."/>
        </authorList>
    </citation>
    <scope>NUCLEOTIDE SEQUENCE [LARGE SCALE GENOMIC DNA]</scope>
    <source>
        <strain evidence="5">ATCC 9321 / DSM 20548 / JCM 6508 / NCTC 11806 / PC1</strain>
    </source>
</reference>
<feature type="domain" description="Fe/B12 periplasmic-binding" evidence="3">
    <location>
        <begin position="67"/>
        <end position="365"/>
    </location>
</feature>
<evidence type="ECO:0000256" key="2">
    <source>
        <dbReference type="SAM" id="SignalP"/>
    </source>
</evidence>
<comment type="similarity">
    <text evidence="1">Belongs to the bacterial solute-binding protein 8 family.</text>
</comment>
<dbReference type="InterPro" id="IPR002491">
    <property type="entry name" value="ABC_transptr_periplasmic_BD"/>
</dbReference>
<dbReference type="PROSITE" id="PS50983">
    <property type="entry name" value="FE_B12_PBP"/>
    <property type="match status" value="1"/>
</dbReference>
<accession>C7REW5</accession>
<dbReference type="eggNOG" id="COG0614">
    <property type="taxonomic scope" value="Bacteria"/>
</dbReference>
<dbReference type="Pfam" id="PF01497">
    <property type="entry name" value="Peripla_BP_2"/>
    <property type="match status" value="1"/>
</dbReference>
<dbReference type="EMBL" id="CP001708">
    <property type="protein sequence ID" value="ACV29728.1"/>
    <property type="molecule type" value="Genomic_DNA"/>
</dbReference>